<dbReference type="SUPFAM" id="SSF46785">
    <property type="entry name" value="Winged helix' DNA-binding domain"/>
    <property type="match status" value="1"/>
</dbReference>
<comment type="caution">
    <text evidence="6">The sequence shown here is derived from an EMBL/GenBank/DDBJ whole genome shotgun (WGS) entry which is preliminary data.</text>
</comment>
<dbReference type="PANTHER" id="PTHR30136">
    <property type="entry name" value="HELIX-TURN-HELIX TRANSCRIPTIONAL REGULATOR, ICLR FAMILY"/>
    <property type="match status" value="1"/>
</dbReference>
<name>A0A941FKZ1_9ACTN</name>
<dbReference type="InterPro" id="IPR050707">
    <property type="entry name" value="HTH_MetabolicPath_Reg"/>
</dbReference>
<keyword evidence="3" id="KW-0804">Transcription</keyword>
<dbReference type="EMBL" id="JAGTPG010000002">
    <property type="protein sequence ID" value="MBR8642127.1"/>
    <property type="molecule type" value="Genomic_DNA"/>
</dbReference>
<dbReference type="Pfam" id="PF01614">
    <property type="entry name" value="IclR_C"/>
    <property type="match status" value="1"/>
</dbReference>
<dbReference type="AlphaFoldDB" id="A0A941FKZ1"/>
<dbReference type="Pfam" id="PF09339">
    <property type="entry name" value="HTH_IclR"/>
    <property type="match status" value="1"/>
</dbReference>
<dbReference type="PROSITE" id="PS51078">
    <property type="entry name" value="ICLR_ED"/>
    <property type="match status" value="1"/>
</dbReference>
<dbReference type="GO" id="GO:0045892">
    <property type="term" value="P:negative regulation of DNA-templated transcription"/>
    <property type="evidence" value="ECO:0007669"/>
    <property type="project" value="TreeGrafter"/>
</dbReference>
<feature type="domain" description="HTH iclR-type" evidence="4">
    <location>
        <begin position="6"/>
        <end position="67"/>
    </location>
</feature>
<dbReference type="PROSITE" id="PS51077">
    <property type="entry name" value="HTH_ICLR"/>
    <property type="match status" value="1"/>
</dbReference>
<dbReference type="InterPro" id="IPR014757">
    <property type="entry name" value="Tscrpt_reg_IclR_C"/>
</dbReference>
<evidence type="ECO:0000313" key="6">
    <source>
        <dbReference type="EMBL" id="MBR8642127.1"/>
    </source>
</evidence>
<dbReference type="Gene3D" id="3.30.450.40">
    <property type="match status" value="1"/>
</dbReference>
<keyword evidence="2" id="KW-0238">DNA-binding</keyword>
<keyword evidence="1" id="KW-0805">Transcription regulation</keyword>
<sequence>MARTDRSAVAKALDLLKALADADGPQRLTELAESVGLHRATAHRSLAELADRNFVLRDENDRYILGWAFLRMTQSPGARHSLAELSRPVLNRLAIETDRIAGIEVLEPGGCRVIETVRSPRYQRFRGFSGELFEPWRSASGLTLLAFGTPGEQRTFLDIAAAAGVDTDNWAEHLQMIRDAGYAHSSGQLDPLTADVAVPLFGAGAQCRAVISVTGLAQDIHEDSAPQFAAAAASAAQSLQHLMEQDDAPAAQRH</sequence>
<evidence type="ECO:0000259" key="5">
    <source>
        <dbReference type="PROSITE" id="PS51078"/>
    </source>
</evidence>
<dbReference type="SUPFAM" id="SSF55781">
    <property type="entry name" value="GAF domain-like"/>
    <property type="match status" value="1"/>
</dbReference>
<dbReference type="GO" id="GO:0003677">
    <property type="term" value="F:DNA binding"/>
    <property type="evidence" value="ECO:0007669"/>
    <property type="project" value="UniProtKB-KW"/>
</dbReference>
<evidence type="ECO:0000313" key="7">
    <source>
        <dbReference type="Proteomes" id="UP000682308"/>
    </source>
</evidence>
<evidence type="ECO:0000256" key="2">
    <source>
        <dbReference type="ARBA" id="ARBA00023125"/>
    </source>
</evidence>
<evidence type="ECO:0000259" key="4">
    <source>
        <dbReference type="PROSITE" id="PS51077"/>
    </source>
</evidence>
<gene>
    <name evidence="6" type="ORF">KEF29_29435</name>
</gene>
<reference evidence="6 7" key="1">
    <citation type="submission" date="2021-04" db="EMBL/GenBank/DDBJ databases">
        <title>Characterization of the biosynthetic gene cluster of new lipopeptides with antitumor activity in the genome of the marine Streptomyces PHM034.</title>
        <authorList>
            <person name="Ceniceros A."/>
            <person name="Canedo L."/>
            <person name="Mendez C."/>
            <person name="Olano C."/>
            <person name="Schleissner C."/>
            <person name="Cuevas C."/>
            <person name="De La Calle F."/>
            <person name="Salas J.A."/>
        </authorList>
    </citation>
    <scope>NUCLEOTIDE SEQUENCE [LARGE SCALE GENOMIC DNA]</scope>
    <source>
        <strain evidence="6 7">PHM034</strain>
    </source>
</reference>
<dbReference type="InterPro" id="IPR029016">
    <property type="entry name" value="GAF-like_dom_sf"/>
</dbReference>
<protein>
    <submittedName>
        <fullName evidence="6">Helix-turn-helix domain-containing protein</fullName>
    </submittedName>
</protein>
<dbReference type="InterPro" id="IPR036388">
    <property type="entry name" value="WH-like_DNA-bd_sf"/>
</dbReference>
<keyword evidence="7" id="KW-1185">Reference proteome</keyword>
<organism evidence="6 7">
    <name type="scientific">Streptomyces tuirus</name>
    <dbReference type="NCBI Taxonomy" id="68278"/>
    <lineage>
        <taxon>Bacteria</taxon>
        <taxon>Bacillati</taxon>
        <taxon>Actinomycetota</taxon>
        <taxon>Actinomycetes</taxon>
        <taxon>Kitasatosporales</taxon>
        <taxon>Streptomycetaceae</taxon>
        <taxon>Streptomyces</taxon>
    </lineage>
</organism>
<evidence type="ECO:0000256" key="1">
    <source>
        <dbReference type="ARBA" id="ARBA00023015"/>
    </source>
</evidence>
<dbReference type="PANTHER" id="PTHR30136:SF35">
    <property type="entry name" value="HTH-TYPE TRANSCRIPTIONAL REGULATOR RV1719"/>
    <property type="match status" value="1"/>
</dbReference>
<feature type="domain" description="IclR-ED" evidence="5">
    <location>
        <begin position="68"/>
        <end position="245"/>
    </location>
</feature>
<dbReference type="Gene3D" id="1.10.10.10">
    <property type="entry name" value="Winged helix-like DNA-binding domain superfamily/Winged helix DNA-binding domain"/>
    <property type="match status" value="1"/>
</dbReference>
<dbReference type="SMART" id="SM00346">
    <property type="entry name" value="HTH_ICLR"/>
    <property type="match status" value="1"/>
</dbReference>
<dbReference type="InterPro" id="IPR036390">
    <property type="entry name" value="WH_DNA-bd_sf"/>
</dbReference>
<accession>A0A941FKZ1</accession>
<dbReference type="GO" id="GO:0003700">
    <property type="term" value="F:DNA-binding transcription factor activity"/>
    <property type="evidence" value="ECO:0007669"/>
    <property type="project" value="TreeGrafter"/>
</dbReference>
<dbReference type="InterPro" id="IPR005471">
    <property type="entry name" value="Tscrpt_reg_IclR_N"/>
</dbReference>
<proteinExistence type="predicted"/>
<dbReference type="Proteomes" id="UP000682308">
    <property type="component" value="Unassembled WGS sequence"/>
</dbReference>
<evidence type="ECO:0000256" key="3">
    <source>
        <dbReference type="ARBA" id="ARBA00023163"/>
    </source>
</evidence>